<dbReference type="InterPro" id="IPR051404">
    <property type="entry name" value="TA_system_antitoxin"/>
</dbReference>
<dbReference type="Pfam" id="PF15919">
    <property type="entry name" value="HicB_lk_antitox"/>
    <property type="match status" value="1"/>
</dbReference>
<evidence type="ECO:0000313" key="3">
    <source>
        <dbReference type="Proteomes" id="UP000199584"/>
    </source>
</evidence>
<protein>
    <submittedName>
        <fullName evidence="2">Predicted nuclease of the RNAse H fold, HicB family</fullName>
    </submittedName>
</protein>
<dbReference type="InterPro" id="IPR035069">
    <property type="entry name" value="TTHA1013/TTHA0281-like"/>
</dbReference>
<organism evidence="2 3">
    <name type="scientific">Desulfoscipio geothermicus DSM 3669</name>
    <dbReference type="NCBI Taxonomy" id="1121426"/>
    <lineage>
        <taxon>Bacteria</taxon>
        <taxon>Bacillati</taxon>
        <taxon>Bacillota</taxon>
        <taxon>Clostridia</taxon>
        <taxon>Eubacteriales</taxon>
        <taxon>Desulfallaceae</taxon>
        <taxon>Desulfoscipio</taxon>
    </lineage>
</organism>
<gene>
    <name evidence="2" type="ORF">SAMN05660706_12517</name>
</gene>
<dbReference type="AlphaFoldDB" id="A0A1I6E4A9"/>
<dbReference type="OrthoDB" id="5419659at2"/>
<dbReference type="PANTHER" id="PTHR34504:SF2">
    <property type="entry name" value="UPF0150 PROTEIN SSL0259"/>
    <property type="match status" value="1"/>
</dbReference>
<evidence type="ECO:0000259" key="1">
    <source>
        <dbReference type="Pfam" id="PF15919"/>
    </source>
</evidence>
<dbReference type="STRING" id="39060.SAMN05660706_12517"/>
<dbReference type="InterPro" id="IPR031807">
    <property type="entry name" value="HicB-like"/>
</dbReference>
<keyword evidence="3" id="KW-1185">Reference proteome</keyword>
<dbReference type="Proteomes" id="UP000199584">
    <property type="component" value="Unassembled WGS sequence"/>
</dbReference>
<dbReference type="RefSeq" id="WP_092485558.1">
    <property type="nucleotide sequence ID" value="NZ_FOYM01000025.1"/>
</dbReference>
<reference evidence="3" key="1">
    <citation type="submission" date="2016-10" db="EMBL/GenBank/DDBJ databases">
        <authorList>
            <person name="Varghese N."/>
            <person name="Submissions S."/>
        </authorList>
    </citation>
    <scope>NUCLEOTIDE SEQUENCE [LARGE SCALE GENOMIC DNA]</scope>
    <source>
        <strain evidence="3">DSM 3669</strain>
    </source>
</reference>
<proteinExistence type="predicted"/>
<name>A0A1I6E4A9_9FIRM</name>
<evidence type="ECO:0000313" key="2">
    <source>
        <dbReference type="EMBL" id="SFR12382.1"/>
    </source>
</evidence>
<dbReference type="EMBL" id="FOYM01000025">
    <property type="protein sequence ID" value="SFR12382.1"/>
    <property type="molecule type" value="Genomic_DNA"/>
</dbReference>
<feature type="domain" description="HicB-like antitoxin of toxin-antitoxin system" evidence="1">
    <location>
        <begin position="40"/>
        <end position="99"/>
    </location>
</feature>
<sequence>MSVLRKQINKSLNSLPEDKLQIIYNHIKAIELSTPVTRRYNVLLEWNDDDDAGFTVTVPSLPGCISQGDTRDEALDNIKEAIECYLQANVIYGENIPDSDKYLGINWVEVTV</sequence>
<dbReference type="Gene3D" id="3.30.160.250">
    <property type="match status" value="1"/>
</dbReference>
<dbReference type="PANTHER" id="PTHR34504">
    <property type="entry name" value="ANTITOXIN HICB"/>
    <property type="match status" value="1"/>
</dbReference>
<dbReference type="SUPFAM" id="SSF143100">
    <property type="entry name" value="TTHA1013/TTHA0281-like"/>
    <property type="match status" value="1"/>
</dbReference>
<accession>A0A1I6E4A9</accession>